<dbReference type="AlphaFoldDB" id="A0A1Y2BTS3"/>
<evidence type="ECO:0000313" key="3">
    <source>
        <dbReference type="Proteomes" id="UP000193642"/>
    </source>
</evidence>
<feature type="chain" id="PRO_5012327485" evidence="1">
    <location>
        <begin position="27"/>
        <end position="86"/>
    </location>
</feature>
<keyword evidence="1" id="KW-0732">Signal</keyword>
<reference evidence="2 3" key="1">
    <citation type="submission" date="2016-07" db="EMBL/GenBank/DDBJ databases">
        <title>Pervasive Adenine N6-methylation of Active Genes in Fungi.</title>
        <authorList>
            <consortium name="DOE Joint Genome Institute"/>
            <person name="Mondo S.J."/>
            <person name="Dannebaum R.O."/>
            <person name="Kuo R.C."/>
            <person name="Labutti K."/>
            <person name="Haridas S."/>
            <person name="Kuo A."/>
            <person name="Salamov A."/>
            <person name="Ahrendt S.R."/>
            <person name="Lipzen A."/>
            <person name="Sullivan W."/>
            <person name="Andreopoulos W.B."/>
            <person name="Clum A."/>
            <person name="Lindquist E."/>
            <person name="Daum C."/>
            <person name="Ramamoorthy G.K."/>
            <person name="Gryganskyi A."/>
            <person name="Culley D."/>
            <person name="Magnuson J.K."/>
            <person name="James T.Y."/>
            <person name="O'Malley M.A."/>
            <person name="Stajich J.E."/>
            <person name="Spatafora J.W."/>
            <person name="Visel A."/>
            <person name="Grigoriev I.V."/>
        </authorList>
    </citation>
    <scope>NUCLEOTIDE SEQUENCE [LARGE SCALE GENOMIC DNA]</scope>
    <source>
        <strain evidence="2 3">JEL800</strain>
    </source>
</reference>
<comment type="caution">
    <text evidence="2">The sequence shown here is derived from an EMBL/GenBank/DDBJ whole genome shotgun (WGS) entry which is preliminary data.</text>
</comment>
<sequence>MNRSFLELVSLYSWLMLLWLQVKVHVQNISKFIKMNTTTSTLIYTMYRTDRSTGFKLIQIKTPLAAKITTDRSTDPKSFKKKVRVL</sequence>
<evidence type="ECO:0000256" key="1">
    <source>
        <dbReference type="SAM" id="SignalP"/>
    </source>
</evidence>
<feature type="signal peptide" evidence="1">
    <location>
        <begin position="1"/>
        <end position="26"/>
    </location>
</feature>
<accession>A0A1Y2BTS3</accession>
<proteinExistence type="predicted"/>
<organism evidence="2 3">
    <name type="scientific">Rhizoclosmatium globosum</name>
    <dbReference type="NCBI Taxonomy" id="329046"/>
    <lineage>
        <taxon>Eukaryota</taxon>
        <taxon>Fungi</taxon>
        <taxon>Fungi incertae sedis</taxon>
        <taxon>Chytridiomycota</taxon>
        <taxon>Chytridiomycota incertae sedis</taxon>
        <taxon>Chytridiomycetes</taxon>
        <taxon>Chytridiales</taxon>
        <taxon>Chytriomycetaceae</taxon>
        <taxon>Rhizoclosmatium</taxon>
    </lineage>
</organism>
<evidence type="ECO:0000313" key="2">
    <source>
        <dbReference type="EMBL" id="ORY38146.1"/>
    </source>
</evidence>
<gene>
    <name evidence="2" type="ORF">BCR33DRAFT_433197</name>
</gene>
<protein>
    <submittedName>
        <fullName evidence="2">Uncharacterized protein</fullName>
    </submittedName>
</protein>
<keyword evidence="3" id="KW-1185">Reference proteome</keyword>
<name>A0A1Y2BTS3_9FUNG</name>
<dbReference type="EMBL" id="MCGO01000045">
    <property type="protein sequence ID" value="ORY38146.1"/>
    <property type="molecule type" value="Genomic_DNA"/>
</dbReference>
<dbReference type="Proteomes" id="UP000193642">
    <property type="component" value="Unassembled WGS sequence"/>
</dbReference>